<dbReference type="SUPFAM" id="SSF117143">
    <property type="entry name" value="Flagellar hook protein flgE"/>
    <property type="match status" value="1"/>
</dbReference>
<dbReference type="InterPro" id="IPR020013">
    <property type="entry name" value="Flagellar_FlgE/F/G"/>
</dbReference>
<feature type="domain" description="Flagellar basal body rod protein N-terminal" evidence="5">
    <location>
        <begin position="5"/>
        <end position="35"/>
    </location>
</feature>
<dbReference type="NCBIfam" id="TIGR03506">
    <property type="entry name" value="FlgEFG_subfam"/>
    <property type="match status" value="1"/>
</dbReference>
<evidence type="ECO:0000259" key="6">
    <source>
        <dbReference type="Pfam" id="PF06429"/>
    </source>
</evidence>
<dbReference type="InterPro" id="IPR001444">
    <property type="entry name" value="Flag_bb_rod_N"/>
</dbReference>
<feature type="domain" description="Flagellar basal-body/hook protein C-terminal" evidence="6">
    <location>
        <begin position="193"/>
        <end position="237"/>
    </location>
</feature>
<dbReference type="PANTHER" id="PTHR30435">
    <property type="entry name" value="FLAGELLAR PROTEIN"/>
    <property type="match status" value="1"/>
</dbReference>
<dbReference type="InterPro" id="IPR037925">
    <property type="entry name" value="FlgE/F/G-like"/>
</dbReference>
<accession>A0A0M6XYM3</accession>
<dbReference type="OrthoDB" id="9804559at2"/>
<dbReference type="EMBL" id="CXST01000001">
    <property type="protein sequence ID" value="CTQ42402.1"/>
    <property type="molecule type" value="Genomic_DNA"/>
</dbReference>
<dbReference type="Pfam" id="PF00460">
    <property type="entry name" value="Flg_bb_rod"/>
    <property type="match status" value="1"/>
</dbReference>
<dbReference type="AlphaFoldDB" id="A0A0M6XYM3"/>
<dbReference type="NCBIfam" id="TIGR02490">
    <property type="entry name" value="flgF"/>
    <property type="match status" value="1"/>
</dbReference>
<evidence type="ECO:0000259" key="5">
    <source>
        <dbReference type="Pfam" id="PF00460"/>
    </source>
</evidence>
<dbReference type="Pfam" id="PF06429">
    <property type="entry name" value="Flg_bbr_C"/>
    <property type="match status" value="1"/>
</dbReference>
<dbReference type="Proteomes" id="UP000048926">
    <property type="component" value="Unassembled WGS sequence"/>
</dbReference>
<reference evidence="9" key="1">
    <citation type="submission" date="2015-07" db="EMBL/GenBank/DDBJ databases">
        <authorList>
            <person name="Rodrigo-Torres Lidia"/>
            <person name="Arahal R.David."/>
        </authorList>
    </citation>
    <scope>NUCLEOTIDE SEQUENCE [LARGE SCALE GENOMIC DNA]</scope>
    <source>
        <strain evidence="9">CECT 4801</strain>
    </source>
</reference>
<dbReference type="InterPro" id="IPR010930">
    <property type="entry name" value="Flg_bb/hook_C_dom"/>
</dbReference>
<keyword evidence="3 4" id="KW-0975">Bacterial flagellum</keyword>
<dbReference type="STRING" id="187304.B0E33_25995"/>
<feature type="domain" description="Flagellar hook protein FlgE/F/G-like D1" evidence="7">
    <location>
        <begin position="80"/>
        <end position="146"/>
    </location>
</feature>
<dbReference type="KEGG" id="lagg:B0E33_25995"/>
<proteinExistence type="inferred from homology"/>
<evidence type="ECO:0000256" key="2">
    <source>
        <dbReference type="ARBA" id="ARBA00009677"/>
    </source>
</evidence>
<protein>
    <recommendedName>
        <fullName evidence="4">Flagellar basal-body rod protein FlgF</fullName>
    </recommendedName>
</protein>
<evidence type="ECO:0000313" key="9">
    <source>
        <dbReference type="Proteomes" id="UP000048926"/>
    </source>
</evidence>
<dbReference type="GO" id="GO:0071978">
    <property type="term" value="P:bacterial-type flagellum-dependent swarming motility"/>
    <property type="evidence" value="ECO:0007669"/>
    <property type="project" value="TreeGrafter"/>
</dbReference>
<dbReference type="InterPro" id="IPR053967">
    <property type="entry name" value="LlgE_F_G-like_D1"/>
</dbReference>
<keyword evidence="9" id="KW-1185">Reference proteome</keyword>
<sequence>MESALYVALSAQVALSNRLETVARNVANMNTAGYRADEVKFAELVSKAAQDKVSFSTGGEKYISRQYGSLNKTDNPLDLAVEGEAWFAIRDVNGNLSYTRDGRLQIGNDGTLRTLTGQQILGAGGQPIALDPDAGTPLITQSGEISQGDVGIVGQVGLFLIPDDAQLTRAENSAVIPDKPVIPVQTYDTNGVRQGYVEGSNINPVREMTKMIMISRAFESATKMIDTSNESQEKAIRELGATS</sequence>
<evidence type="ECO:0000256" key="3">
    <source>
        <dbReference type="ARBA" id="ARBA00023143"/>
    </source>
</evidence>
<dbReference type="GO" id="GO:0030694">
    <property type="term" value="C:bacterial-type flagellum basal body, rod"/>
    <property type="evidence" value="ECO:0007669"/>
    <property type="project" value="UniProtKB-UniRule"/>
</dbReference>
<dbReference type="PANTHER" id="PTHR30435:SF19">
    <property type="entry name" value="FLAGELLAR BASAL-BODY ROD PROTEIN FLGG"/>
    <property type="match status" value="1"/>
</dbReference>
<comment type="similarity">
    <text evidence="2 4">Belongs to the flagella basal body rod proteins family.</text>
</comment>
<evidence type="ECO:0000256" key="4">
    <source>
        <dbReference type="RuleBase" id="RU362116"/>
    </source>
</evidence>
<comment type="subunit">
    <text evidence="4">The basal body constitutes a major portion of the flagellar organelle and consists of five rings (E,L,P,S, and M) mounted on a central rod. The rod consists of about 26 subunits of FlgG in the distal portion, and FlgB, FlgC and FlgF are thought to build up the proximal portion of the rod with about 6 subunits each.</text>
</comment>
<evidence type="ECO:0000313" key="8">
    <source>
        <dbReference type="EMBL" id="CTQ42402.1"/>
    </source>
</evidence>
<dbReference type="NCBIfam" id="NF009282">
    <property type="entry name" value="PRK12642.1"/>
    <property type="match status" value="1"/>
</dbReference>
<dbReference type="InterPro" id="IPR012836">
    <property type="entry name" value="FlgF"/>
</dbReference>
<dbReference type="RefSeq" id="WP_022998533.1">
    <property type="nucleotide sequence ID" value="NZ_CP045617.1"/>
</dbReference>
<name>A0A0M6XYM3_9HYPH</name>
<gene>
    <name evidence="8" type="primary">flgF</name>
    <name evidence="8" type="ORF">LAL4801_00830</name>
</gene>
<organism evidence="8 9">
    <name type="scientific">Roseibium aggregatum</name>
    <dbReference type="NCBI Taxonomy" id="187304"/>
    <lineage>
        <taxon>Bacteria</taxon>
        <taxon>Pseudomonadati</taxon>
        <taxon>Pseudomonadota</taxon>
        <taxon>Alphaproteobacteria</taxon>
        <taxon>Hyphomicrobiales</taxon>
        <taxon>Stappiaceae</taxon>
        <taxon>Roseibium</taxon>
    </lineage>
</organism>
<dbReference type="Pfam" id="PF22692">
    <property type="entry name" value="LlgE_F_G_D1"/>
    <property type="match status" value="1"/>
</dbReference>
<evidence type="ECO:0000259" key="7">
    <source>
        <dbReference type="Pfam" id="PF22692"/>
    </source>
</evidence>
<evidence type="ECO:0000256" key="1">
    <source>
        <dbReference type="ARBA" id="ARBA00004117"/>
    </source>
</evidence>
<comment type="subcellular location">
    <subcellularLocation>
        <location evidence="1 4">Bacterial flagellum basal body</location>
    </subcellularLocation>
</comment>